<dbReference type="FunFam" id="3.30.70.270:FF:000020">
    <property type="entry name" value="Transposon Tf2-6 polyprotein-like Protein"/>
    <property type="match status" value="1"/>
</dbReference>
<comment type="caution">
    <text evidence="3">The sequence shown here is derived from an EMBL/GenBank/DDBJ whole genome shotgun (WGS) entry which is preliminary data.</text>
</comment>
<evidence type="ECO:0000256" key="1">
    <source>
        <dbReference type="ARBA" id="ARBA00023268"/>
    </source>
</evidence>
<dbReference type="EMBL" id="BKCJ010004449">
    <property type="protein sequence ID" value="GEU61105.1"/>
    <property type="molecule type" value="Genomic_DNA"/>
</dbReference>
<evidence type="ECO:0000313" key="3">
    <source>
        <dbReference type="EMBL" id="GEU61105.1"/>
    </source>
</evidence>
<organism evidence="3">
    <name type="scientific">Tanacetum cinerariifolium</name>
    <name type="common">Dalmatian daisy</name>
    <name type="synonym">Chrysanthemum cinerariifolium</name>
    <dbReference type="NCBI Taxonomy" id="118510"/>
    <lineage>
        <taxon>Eukaryota</taxon>
        <taxon>Viridiplantae</taxon>
        <taxon>Streptophyta</taxon>
        <taxon>Embryophyta</taxon>
        <taxon>Tracheophyta</taxon>
        <taxon>Spermatophyta</taxon>
        <taxon>Magnoliopsida</taxon>
        <taxon>eudicotyledons</taxon>
        <taxon>Gunneridae</taxon>
        <taxon>Pentapetalae</taxon>
        <taxon>asterids</taxon>
        <taxon>campanulids</taxon>
        <taxon>Asterales</taxon>
        <taxon>Asteraceae</taxon>
        <taxon>Asteroideae</taxon>
        <taxon>Anthemideae</taxon>
        <taxon>Anthemidinae</taxon>
        <taxon>Tanacetum</taxon>
    </lineage>
</organism>
<reference evidence="3" key="1">
    <citation type="journal article" date="2019" name="Sci. Rep.">
        <title>Draft genome of Tanacetum cinerariifolium, the natural source of mosquito coil.</title>
        <authorList>
            <person name="Yamashiro T."/>
            <person name="Shiraishi A."/>
            <person name="Satake H."/>
            <person name="Nakayama K."/>
        </authorList>
    </citation>
    <scope>NUCLEOTIDE SEQUENCE</scope>
</reference>
<dbReference type="Pfam" id="PF17919">
    <property type="entry name" value="RT_RNaseH_2"/>
    <property type="match status" value="1"/>
</dbReference>
<dbReference type="InterPro" id="IPR043502">
    <property type="entry name" value="DNA/RNA_pol_sf"/>
</dbReference>
<dbReference type="InterPro" id="IPR043128">
    <property type="entry name" value="Rev_trsase/Diguanyl_cyclase"/>
</dbReference>
<accession>A0A6L2LLQ4</accession>
<dbReference type="Gene3D" id="3.10.10.10">
    <property type="entry name" value="HIV Type 1 Reverse Transcriptase, subunit A, domain 1"/>
    <property type="match status" value="1"/>
</dbReference>
<dbReference type="PANTHER" id="PTHR37984">
    <property type="entry name" value="PROTEIN CBG26694"/>
    <property type="match status" value="1"/>
</dbReference>
<dbReference type="GO" id="GO:0003824">
    <property type="term" value="F:catalytic activity"/>
    <property type="evidence" value="ECO:0007669"/>
    <property type="project" value="UniProtKB-KW"/>
</dbReference>
<gene>
    <name evidence="3" type="ORF">Tci_033083</name>
</gene>
<proteinExistence type="predicted"/>
<sequence>MEKKSDKKRLENIPVVREFPDVFLEELPGIPPVRQVEFQINLIPGATPVARAPYRLAPLEMQELSNQLQELAYRGFIRPSTSPWGALVLFVKKKDGSFRMCIDYRELNKLTVKNRYPLPRIDDLFDQLQGLASYYRRLIKDFSKIAKSLTILTQKDRKFVWGEDQEMAFQILKQKLYEAPILVLPEGNDNFFVYCDASIQCLGVVLMQREKFIAYASRQLKPQEENNTTHDEAVVFAFKTWRHYLYGTKYYDCEIRYHPGKANAVADALCRKRIIRSHQVKPLCVRSLIMTIHSSLPSQFLKTQTEALKKENVQAENLQGMEKAFEIRTDGTRCIKNRSWLPLFEDMLQACAIDFGKGWEKHLPLVEFSYNNSYHASIKVAPIEALYGRKCRSPVCWAEVGDTQLTGPEIIHETTEKIVQNRQHLQAARDRQRNYDNVRRKPLEFQAGIVLC</sequence>
<dbReference type="GO" id="GO:0003676">
    <property type="term" value="F:nucleic acid binding"/>
    <property type="evidence" value="ECO:0007669"/>
    <property type="project" value="InterPro"/>
</dbReference>
<name>A0A6L2LLQ4_TANCI</name>
<dbReference type="InterPro" id="IPR050951">
    <property type="entry name" value="Retrovirus_Pol_polyprotein"/>
</dbReference>
<dbReference type="Gene3D" id="3.30.420.10">
    <property type="entry name" value="Ribonuclease H-like superfamily/Ribonuclease H"/>
    <property type="match status" value="1"/>
</dbReference>
<dbReference type="InterPro" id="IPR036397">
    <property type="entry name" value="RNaseH_sf"/>
</dbReference>
<keyword evidence="1" id="KW-0511">Multifunctional enzyme</keyword>
<dbReference type="Gene3D" id="3.30.70.270">
    <property type="match status" value="1"/>
</dbReference>
<dbReference type="InterPro" id="IPR041577">
    <property type="entry name" value="RT_RNaseH_2"/>
</dbReference>
<dbReference type="AlphaFoldDB" id="A0A6L2LLQ4"/>
<feature type="domain" description="Reverse transcriptase/retrotransposon-derived protein RNase H-like" evidence="2">
    <location>
        <begin position="161"/>
        <end position="249"/>
    </location>
</feature>
<protein>
    <recommendedName>
        <fullName evidence="2">Reverse transcriptase/retrotransposon-derived protein RNase H-like domain-containing protein</fullName>
    </recommendedName>
</protein>
<dbReference type="PANTHER" id="PTHR37984:SF5">
    <property type="entry name" value="PROTEIN NYNRIN-LIKE"/>
    <property type="match status" value="1"/>
</dbReference>
<dbReference type="CDD" id="cd01647">
    <property type="entry name" value="RT_LTR"/>
    <property type="match status" value="1"/>
</dbReference>
<dbReference type="SUPFAM" id="SSF56672">
    <property type="entry name" value="DNA/RNA polymerases"/>
    <property type="match status" value="1"/>
</dbReference>
<evidence type="ECO:0000259" key="2">
    <source>
        <dbReference type="Pfam" id="PF17919"/>
    </source>
</evidence>